<reference evidence="4 5" key="1">
    <citation type="submission" date="2016-08" db="EMBL/GenBank/DDBJ databases">
        <authorList>
            <person name="Seilhamer J.J."/>
        </authorList>
    </citation>
    <scope>NUCLEOTIDE SEQUENCE [LARGE SCALE GENOMIC DNA]</scope>
    <source>
        <strain evidence="4 5">A37T2</strain>
    </source>
</reference>
<dbReference type="Gene3D" id="2.60.120.1440">
    <property type="match status" value="1"/>
</dbReference>
<dbReference type="RefSeq" id="WP_089713435.1">
    <property type="nucleotide sequence ID" value="NZ_FMAR01000010.1"/>
</dbReference>
<dbReference type="PANTHER" id="PTHR30273">
    <property type="entry name" value="PERIPLASMIC SIGNAL SENSOR AND SIGMA FACTOR ACTIVATOR FECR-RELATED"/>
    <property type="match status" value="1"/>
</dbReference>
<dbReference type="InterPro" id="IPR032508">
    <property type="entry name" value="FecR_C"/>
</dbReference>
<evidence type="ECO:0000256" key="1">
    <source>
        <dbReference type="SAM" id="Phobius"/>
    </source>
</evidence>
<dbReference type="AlphaFoldDB" id="A0A1C4EY48"/>
<gene>
    <name evidence="4" type="ORF">GA0116948_110107</name>
</gene>
<dbReference type="InterPro" id="IPR006860">
    <property type="entry name" value="FecR"/>
</dbReference>
<dbReference type="EMBL" id="FMAR01000010">
    <property type="protein sequence ID" value="SCC48482.1"/>
    <property type="molecule type" value="Genomic_DNA"/>
</dbReference>
<dbReference type="Proteomes" id="UP000242818">
    <property type="component" value="Unassembled WGS sequence"/>
</dbReference>
<dbReference type="STRING" id="1335309.GA0116948_110107"/>
<evidence type="ECO:0000313" key="5">
    <source>
        <dbReference type="Proteomes" id="UP000242818"/>
    </source>
</evidence>
<organism evidence="4 5">
    <name type="scientific">Chitinophaga costaii</name>
    <dbReference type="NCBI Taxonomy" id="1335309"/>
    <lineage>
        <taxon>Bacteria</taxon>
        <taxon>Pseudomonadati</taxon>
        <taxon>Bacteroidota</taxon>
        <taxon>Chitinophagia</taxon>
        <taxon>Chitinophagales</taxon>
        <taxon>Chitinophagaceae</taxon>
        <taxon>Chitinophaga</taxon>
    </lineage>
</organism>
<dbReference type="Gene3D" id="3.55.50.30">
    <property type="match status" value="1"/>
</dbReference>
<protein>
    <submittedName>
        <fullName evidence="4">FecR family protein</fullName>
    </submittedName>
</protein>
<keyword evidence="1" id="KW-0812">Transmembrane</keyword>
<sequence length="385" mass="42414">MTATLKALFDRYTAGEANAAEQATFFKLLQQPAHRAELDALMQDFLRTAGNKEILPEEAFQSIVKAIVDQQTPVQRGVQWRPVLKWAAAILLLLAASGGWWWMAGQHRPSAIQATKQIAAGHPGAILTLANGQQVVLDSLGNGLVANQQGTQVTLQNGALAYDATNAGSEMAYNTMTTPRGRQFHVQLPDGTEVWLNAASSLRYPVAFRGNERVVEVAGEAYFEVAPNAQQPFRVVLPNQRSIAVLGTRFNVNVYDNEENQYTTLLDGAVRVSDSKDSVLLHPGEAAQMAGELTVNEHANTSQAIAWKNGVFNFENVHLREAMRQIERWYDITVIYEGKVPDAEFYGKLKRSLSLGNLLLALKDQDIHFRLNGSTLTLFSANQPL</sequence>
<feature type="domain" description="FecR protein" evidence="2">
    <location>
        <begin position="175"/>
        <end position="271"/>
    </location>
</feature>
<accession>A0A1C4EY48</accession>
<dbReference type="InterPro" id="IPR012373">
    <property type="entry name" value="Ferrdict_sens_TM"/>
</dbReference>
<evidence type="ECO:0000259" key="2">
    <source>
        <dbReference type="Pfam" id="PF04773"/>
    </source>
</evidence>
<dbReference type="GO" id="GO:0016989">
    <property type="term" value="F:sigma factor antagonist activity"/>
    <property type="evidence" value="ECO:0007669"/>
    <property type="project" value="TreeGrafter"/>
</dbReference>
<evidence type="ECO:0000259" key="3">
    <source>
        <dbReference type="Pfam" id="PF16344"/>
    </source>
</evidence>
<dbReference type="Pfam" id="PF04773">
    <property type="entry name" value="FecR"/>
    <property type="match status" value="1"/>
</dbReference>
<keyword evidence="1" id="KW-0472">Membrane</keyword>
<dbReference type="OrthoDB" id="643766at2"/>
<dbReference type="Pfam" id="PF16344">
    <property type="entry name" value="FecR_C"/>
    <property type="match status" value="1"/>
</dbReference>
<name>A0A1C4EY48_9BACT</name>
<keyword evidence="1" id="KW-1133">Transmembrane helix</keyword>
<proteinExistence type="predicted"/>
<keyword evidence="5" id="KW-1185">Reference proteome</keyword>
<feature type="transmembrane region" description="Helical" evidence="1">
    <location>
        <begin position="83"/>
        <end position="103"/>
    </location>
</feature>
<dbReference type="PANTHER" id="PTHR30273:SF2">
    <property type="entry name" value="PROTEIN FECR"/>
    <property type="match status" value="1"/>
</dbReference>
<dbReference type="PIRSF" id="PIRSF018266">
    <property type="entry name" value="FecR"/>
    <property type="match status" value="1"/>
</dbReference>
<feature type="domain" description="Protein FecR C-terminal" evidence="3">
    <location>
        <begin position="312"/>
        <end position="377"/>
    </location>
</feature>
<evidence type="ECO:0000313" key="4">
    <source>
        <dbReference type="EMBL" id="SCC48482.1"/>
    </source>
</evidence>